<dbReference type="Gene3D" id="1.10.287.1060">
    <property type="entry name" value="ESAT-6-like"/>
    <property type="match status" value="1"/>
</dbReference>
<dbReference type="OrthoDB" id="4551929at2"/>
<evidence type="ECO:0008006" key="4">
    <source>
        <dbReference type="Google" id="ProtNLM"/>
    </source>
</evidence>
<dbReference type="SUPFAM" id="SSF140453">
    <property type="entry name" value="EsxAB dimer-like"/>
    <property type="match status" value="1"/>
</dbReference>
<dbReference type="KEGG" id="scya:EJ357_33625"/>
<accession>A0A3S9MF30</accession>
<feature type="region of interest" description="Disordered" evidence="1">
    <location>
        <begin position="91"/>
        <end position="133"/>
    </location>
</feature>
<name>A0A3S9MF30_9ACTN</name>
<protein>
    <recommendedName>
        <fullName evidence="4">WXG100 family type VII secretion target</fullName>
    </recommendedName>
</protein>
<evidence type="ECO:0000313" key="3">
    <source>
        <dbReference type="Proteomes" id="UP000280298"/>
    </source>
</evidence>
<organism evidence="2 3">
    <name type="scientific">Streptomyces cyaneochromogenes</name>
    <dbReference type="NCBI Taxonomy" id="2496836"/>
    <lineage>
        <taxon>Bacteria</taxon>
        <taxon>Bacillati</taxon>
        <taxon>Actinomycetota</taxon>
        <taxon>Actinomycetes</taxon>
        <taxon>Kitasatosporales</taxon>
        <taxon>Streptomycetaceae</taxon>
        <taxon>Streptomyces</taxon>
    </lineage>
</organism>
<proteinExistence type="predicted"/>
<reference evidence="2 3" key="1">
    <citation type="journal article" date="2019" name="Int. J. Syst. Evol. Microbiol.">
        <title>Streptomyces cyaneochromogenes sp. nov., a blue pigment-producing actinomycete from manganese-contaminated soil.</title>
        <authorList>
            <person name="Tang X."/>
            <person name="Zhao J."/>
            <person name="Li K."/>
            <person name="Chen Z."/>
            <person name="Sun Y."/>
            <person name="Gao J."/>
        </authorList>
    </citation>
    <scope>NUCLEOTIDE SEQUENCE [LARGE SCALE GENOMIC DNA]</scope>
    <source>
        <strain evidence="2 3">MK-45</strain>
    </source>
</reference>
<dbReference type="AlphaFoldDB" id="A0A3S9MF30"/>
<evidence type="ECO:0000256" key="1">
    <source>
        <dbReference type="SAM" id="MobiDB-lite"/>
    </source>
</evidence>
<sequence length="133" mass="14356">MGDHFKVEVNDLDRLIKELHSSQDNMRKALNALKDVGPKSTGSEALDNACDEFHDSWDNAIKKIADGTEAIEERLKQTKNNYEQTEQAIRDAFEKAEKANQPSSGPSPAPGSPLTPSSPATPSPSARPAAGAR</sequence>
<dbReference type="EMBL" id="CP034539">
    <property type="protein sequence ID" value="AZQ37794.1"/>
    <property type="molecule type" value="Genomic_DNA"/>
</dbReference>
<dbReference type="RefSeq" id="WP_126395463.1">
    <property type="nucleotide sequence ID" value="NZ_CP034539.1"/>
</dbReference>
<gene>
    <name evidence="2" type="ORF">EJ357_33625</name>
</gene>
<keyword evidence="3" id="KW-1185">Reference proteome</keyword>
<dbReference type="InterPro" id="IPR036689">
    <property type="entry name" value="ESAT-6-like_sf"/>
</dbReference>
<feature type="compositionally biased region" description="Low complexity" evidence="1">
    <location>
        <begin position="114"/>
        <end position="133"/>
    </location>
</feature>
<dbReference type="Proteomes" id="UP000280298">
    <property type="component" value="Chromosome"/>
</dbReference>
<evidence type="ECO:0000313" key="2">
    <source>
        <dbReference type="EMBL" id="AZQ37794.1"/>
    </source>
</evidence>